<sequence length="203" mass="23545">MSWGMLWTFYFPLVFKNIAEYLIDDLDDRSVESINTVSTFSSTIIISLLFSSVEKGHFNNAKNTVVIGAILCFAGDIISLGHMPFEESGNYIDRLKQPHVILFIITLLICSFTLFICSFMISTSYLWARHFCQQVFISDEVRLYLILLFVTISLVVSLLIFMKSALHFTKPGAHGSINVRIRRCFIYWFNCWLVPMDCYHWTF</sequence>
<evidence type="ECO:0000313" key="1">
    <source>
        <dbReference type="Proteomes" id="UP000887580"/>
    </source>
</evidence>
<evidence type="ECO:0000313" key="2">
    <source>
        <dbReference type="WBParaSite" id="PS1159_v2.g14964.t1"/>
    </source>
</evidence>
<dbReference type="WBParaSite" id="PS1159_v2.g14964.t1">
    <property type="protein sequence ID" value="PS1159_v2.g14964.t1"/>
    <property type="gene ID" value="PS1159_v2.g14964"/>
</dbReference>
<accession>A0AC35F8X4</accession>
<protein>
    <submittedName>
        <fullName evidence="2">Uncharacterized protein</fullName>
    </submittedName>
</protein>
<reference evidence="2" key="1">
    <citation type="submission" date="2022-11" db="UniProtKB">
        <authorList>
            <consortium name="WormBaseParasite"/>
        </authorList>
    </citation>
    <scope>IDENTIFICATION</scope>
</reference>
<organism evidence="1 2">
    <name type="scientific">Panagrolaimus sp. PS1159</name>
    <dbReference type="NCBI Taxonomy" id="55785"/>
    <lineage>
        <taxon>Eukaryota</taxon>
        <taxon>Metazoa</taxon>
        <taxon>Ecdysozoa</taxon>
        <taxon>Nematoda</taxon>
        <taxon>Chromadorea</taxon>
        <taxon>Rhabditida</taxon>
        <taxon>Tylenchina</taxon>
        <taxon>Panagrolaimomorpha</taxon>
        <taxon>Panagrolaimoidea</taxon>
        <taxon>Panagrolaimidae</taxon>
        <taxon>Panagrolaimus</taxon>
    </lineage>
</organism>
<name>A0AC35F8X4_9BILA</name>
<proteinExistence type="predicted"/>
<dbReference type="Proteomes" id="UP000887580">
    <property type="component" value="Unplaced"/>
</dbReference>